<organism evidence="3 4">
    <name type="scientific">Colocasia esculenta</name>
    <name type="common">Wild taro</name>
    <name type="synonym">Arum esculentum</name>
    <dbReference type="NCBI Taxonomy" id="4460"/>
    <lineage>
        <taxon>Eukaryota</taxon>
        <taxon>Viridiplantae</taxon>
        <taxon>Streptophyta</taxon>
        <taxon>Embryophyta</taxon>
        <taxon>Tracheophyta</taxon>
        <taxon>Spermatophyta</taxon>
        <taxon>Magnoliopsida</taxon>
        <taxon>Liliopsida</taxon>
        <taxon>Araceae</taxon>
        <taxon>Aroideae</taxon>
        <taxon>Colocasieae</taxon>
        <taxon>Colocasia</taxon>
    </lineage>
</organism>
<reference evidence="3" key="1">
    <citation type="submission" date="2017-07" db="EMBL/GenBank/DDBJ databases">
        <title>Taro Niue Genome Assembly and Annotation.</title>
        <authorList>
            <person name="Atibalentja N."/>
            <person name="Keating K."/>
            <person name="Fields C.J."/>
        </authorList>
    </citation>
    <scope>NUCLEOTIDE SEQUENCE</scope>
    <source>
        <strain evidence="3">Niue_2</strain>
        <tissue evidence="3">Leaf</tissue>
    </source>
</reference>
<feature type="transmembrane region" description="Helical" evidence="2">
    <location>
        <begin position="27"/>
        <end position="46"/>
    </location>
</feature>
<dbReference type="EMBL" id="NMUH01002308">
    <property type="protein sequence ID" value="MQL99172.1"/>
    <property type="molecule type" value="Genomic_DNA"/>
</dbReference>
<dbReference type="AlphaFoldDB" id="A0A843VJY8"/>
<evidence type="ECO:0000256" key="1">
    <source>
        <dbReference type="SAM" id="MobiDB-lite"/>
    </source>
</evidence>
<protein>
    <submittedName>
        <fullName evidence="3">Uncharacterized protein</fullName>
    </submittedName>
</protein>
<name>A0A843VJY8_COLES</name>
<evidence type="ECO:0000313" key="4">
    <source>
        <dbReference type="Proteomes" id="UP000652761"/>
    </source>
</evidence>
<accession>A0A843VJY8</accession>
<keyword evidence="2" id="KW-0812">Transmembrane</keyword>
<gene>
    <name evidence="3" type="ORF">Taro_031893</name>
</gene>
<dbReference type="Gene3D" id="1.10.418.20">
    <property type="match status" value="1"/>
</dbReference>
<comment type="caution">
    <text evidence="3">The sequence shown here is derived from an EMBL/GenBank/DDBJ whole genome shotgun (WGS) entry which is preliminary data.</text>
</comment>
<dbReference type="Proteomes" id="UP000652761">
    <property type="component" value="Unassembled WGS sequence"/>
</dbReference>
<evidence type="ECO:0000256" key="2">
    <source>
        <dbReference type="SAM" id="Phobius"/>
    </source>
</evidence>
<sequence>MRAVADELKVIDLHMPKVPQQKGSTECGFMVLYFIFYFILAALASFGTNDYPSFLTADWFSQEEYEKFMEDLQGKRIHIDAQSASTSKEQIRDIKLTQQSSTSSSIASVGDAYEQVMGRDRTGRVRGIGTGPTPKSLWGSRSEQKLRQDNDNLKQQIDALEERMKKLESRGNNESSARFIGGEEGEILNFSGQVVANGILMFDDNDNVVMGKKLGGEYYEVSILIAHDPTASLFIKDADRKNMNDVVGSHIIWFREYVELEDD</sequence>
<keyword evidence="4" id="KW-1185">Reference proteome</keyword>
<proteinExistence type="predicted"/>
<keyword evidence="2" id="KW-1133">Transmembrane helix</keyword>
<keyword evidence="2" id="KW-0472">Membrane</keyword>
<feature type="region of interest" description="Disordered" evidence="1">
    <location>
        <begin position="123"/>
        <end position="144"/>
    </location>
</feature>
<dbReference type="OrthoDB" id="1299232at2759"/>
<evidence type="ECO:0000313" key="3">
    <source>
        <dbReference type="EMBL" id="MQL99172.1"/>
    </source>
</evidence>